<dbReference type="SUPFAM" id="SSF46689">
    <property type="entry name" value="Homeodomain-like"/>
    <property type="match status" value="1"/>
</dbReference>
<name>A0A2P8IFD0_SACCR</name>
<keyword evidence="1" id="KW-0805">Transcription regulation</keyword>
<evidence type="ECO:0000313" key="7">
    <source>
        <dbReference type="Proteomes" id="UP000241118"/>
    </source>
</evidence>
<feature type="DNA-binding region" description="H-T-H motif" evidence="4">
    <location>
        <begin position="25"/>
        <end position="44"/>
    </location>
</feature>
<evidence type="ECO:0000259" key="5">
    <source>
        <dbReference type="PROSITE" id="PS50977"/>
    </source>
</evidence>
<evidence type="ECO:0000313" key="6">
    <source>
        <dbReference type="EMBL" id="PSL57176.1"/>
    </source>
</evidence>
<evidence type="ECO:0000256" key="4">
    <source>
        <dbReference type="PROSITE-ProRule" id="PRU00335"/>
    </source>
</evidence>
<dbReference type="SUPFAM" id="SSF48498">
    <property type="entry name" value="Tetracyclin repressor-like, C-terminal domain"/>
    <property type="match status" value="1"/>
</dbReference>
<keyword evidence="2 4" id="KW-0238">DNA-binding</keyword>
<accession>A0A2P8IFD0</accession>
<evidence type="ECO:0000256" key="2">
    <source>
        <dbReference type="ARBA" id="ARBA00023125"/>
    </source>
</evidence>
<dbReference type="AlphaFoldDB" id="A0A2P8IFD0"/>
<dbReference type="PANTHER" id="PTHR30055:SF234">
    <property type="entry name" value="HTH-TYPE TRANSCRIPTIONAL REGULATOR BETI"/>
    <property type="match status" value="1"/>
</dbReference>
<dbReference type="InterPro" id="IPR036271">
    <property type="entry name" value="Tet_transcr_reg_TetR-rel_C_sf"/>
</dbReference>
<dbReference type="Pfam" id="PF17940">
    <property type="entry name" value="TetR_C_31"/>
    <property type="match status" value="1"/>
</dbReference>
<dbReference type="InterPro" id="IPR041583">
    <property type="entry name" value="TetR_C_31"/>
</dbReference>
<dbReference type="RefSeq" id="WP_106614163.1">
    <property type="nucleotide sequence ID" value="NZ_PYAX01000002.1"/>
</dbReference>
<proteinExistence type="predicted"/>
<dbReference type="InterPro" id="IPR009057">
    <property type="entry name" value="Homeodomain-like_sf"/>
</dbReference>
<dbReference type="OrthoDB" id="7506349at2"/>
<dbReference type="Gene3D" id="1.10.357.10">
    <property type="entry name" value="Tetracycline Repressor, domain 2"/>
    <property type="match status" value="1"/>
</dbReference>
<dbReference type="PROSITE" id="PS50977">
    <property type="entry name" value="HTH_TETR_2"/>
    <property type="match status" value="1"/>
</dbReference>
<dbReference type="GO" id="GO:0000976">
    <property type="term" value="F:transcription cis-regulatory region binding"/>
    <property type="evidence" value="ECO:0007669"/>
    <property type="project" value="TreeGrafter"/>
</dbReference>
<reference evidence="6 7" key="1">
    <citation type="submission" date="2018-03" db="EMBL/GenBank/DDBJ databases">
        <title>Genomic Encyclopedia of Type Strains, Phase III (KMG-III): the genomes of soil and plant-associated and newly described type strains.</title>
        <authorList>
            <person name="Whitman W."/>
        </authorList>
    </citation>
    <scope>NUCLEOTIDE SEQUENCE [LARGE SCALE GENOMIC DNA]</scope>
    <source>
        <strain evidence="6 7">CGMCC 4.7097</strain>
    </source>
</reference>
<dbReference type="InterPro" id="IPR001647">
    <property type="entry name" value="HTH_TetR"/>
</dbReference>
<feature type="domain" description="HTH tetR-type" evidence="5">
    <location>
        <begin position="2"/>
        <end position="62"/>
    </location>
</feature>
<evidence type="ECO:0000256" key="1">
    <source>
        <dbReference type="ARBA" id="ARBA00023015"/>
    </source>
</evidence>
<sequence>MTPTKQRALDAAIELVGTQGLRALTHARVDERAGLAKGSTSNYFRTRQALLTGVVGRLAELDLTQVGLAFDLTSADGLVDALCRAFDHLTGPGRTATTARLTLFLEAGHTPELREALSRGREAMEAVGVVALARLGARDPQGAATALAACFEGHVLHRIARHDPTDPRPTFELLVTAALPGHRPADDRRG</sequence>
<dbReference type="GO" id="GO:0003700">
    <property type="term" value="F:DNA-binding transcription factor activity"/>
    <property type="evidence" value="ECO:0007669"/>
    <property type="project" value="TreeGrafter"/>
</dbReference>
<gene>
    <name evidence="6" type="ORF">B0I31_102154</name>
</gene>
<dbReference type="PANTHER" id="PTHR30055">
    <property type="entry name" value="HTH-TYPE TRANSCRIPTIONAL REGULATOR RUTR"/>
    <property type="match status" value="1"/>
</dbReference>
<keyword evidence="3" id="KW-0804">Transcription</keyword>
<protein>
    <submittedName>
        <fullName evidence="6">TetR family transcriptional regulator</fullName>
    </submittedName>
</protein>
<keyword evidence="7" id="KW-1185">Reference proteome</keyword>
<dbReference type="InterPro" id="IPR050109">
    <property type="entry name" value="HTH-type_TetR-like_transc_reg"/>
</dbReference>
<dbReference type="EMBL" id="PYAX01000002">
    <property type="protein sequence ID" value="PSL57176.1"/>
    <property type="molecule type" value="Genomic_DNA"/>
</dbReference>
<organism evidence="6 7">
    <name type="scientific">Saccharothrix carnea</name>
    <dbReference type="NCBI Taxonomy" id="1280637"/>
    <lineage>
        <taxon>Bacteria</taxon>
        <taxon>Bacillati</taxon>
        <taxon>Actinomycetota</taxon>
        <taxon>Actinomycetes</taxon>
        <taxon>Pseudonocardiales</taxon>
        <taxon>Pseudonocardiaceae</taxon>
        <taxon>Saccharothrix</taxon>
    </lineage>
</organism>
<dbReference type="Proteomes" id="UP000241118">
    <property type="component" value="Unassembled WGS sequence"/>
</dbReference>
<dbReference type="Pfam" id="PF00440">
    <property type="entry name" value="TetR_N"/>
    <property type="match status" value="1"/>
</dbReference>
<comment type="caution">
    <text evidence="6">The sequence shown here is derived from an EMBL/GenBank/DDBJ whole genome shotgun (WGS) entry which is preliminary data.</text>
</comment>
<evidence type="ECO:0000256" key="3">
    <source>
        <dbReference type="ARBA" id="ARBA00023163"/>
    </source>
</evidence>